<keyword evidence="1" id="KW-0812">Transmembrane</keyword>
<comment type="caution">
    <text evidence="2">The sequence shown here is derived from an EMBL/GenBank/DDBJ whole genome shotgun (WGS) entry which is preliminary data.</text>
</comment>
<feature type="transmembrane region" description="Helical" evidence="1">
    <location>
        <begin position="37"/>
        <end position="63"/>
    </location>
</feature>
<keyword evidence="1" id="KW-1133">Transmembrane helix</keyword>
<feature type="transmembrane region" description="Helical" evidence="1">
    <location>
        <begin position="127"/>
        <end position="146"/>
    </location>
</feature>
<evidence type="ECO:0000313" key="3">
    <source>
        <dbReference type="Proteomes" id="UP001339167"/>
    </source>
</evidence>
<keyword evidence="3" id="KW-1185">Reference proteome</keyword>
<organism evidence="2 3">
    <name type="scientific">Alkalimonas mucilaginosa</name>
    <dbReference type="NCBI Taxonomy" id="3057676"/>
    <lineage>
        <taxon>Bacteria</taxon>
        <taxon>Pseudomonadati</taxon>
        <taxon>Pseudomonadota</taxon>
        <taxon>Gammaproteobacteria</taxon>
        <taxon>Alkalimonas</taxon>
    </lineage>
</organism>
<evidence type="ECO:0000256" key="1">
    <source>
        <dbReference type="SAM" id="Phobius"/>
    </source>
</evidence>
<reference evidence="2 3" key="1">
    <citation type="submission" date="2023-06" db="EMBL/GenBank/DDBJ databases">
        <title>Alkalimonas sp., MEB004 an alkaliphilic bacterium isolated from Lonar Lake, India.</title>
        <authorList>
            <person name="Joshi A."/>
            <person name="Thite S."/>
        </authorList>
    </citation>
    <scope>NUCLEOTIDE SEQUENCE [LARGE SCALE GENOMIC DNA]</scope>
    <source>
        <strain evidence="2 3">MEB004</strain>
    </source>
</reference>
<feature type="transmembrane region" description="Helical" evidence="1">
    <location>
        <begin position="69"/>
        <end position="86"/>
    </location>
</feature>
<feature type="transmembrane region" description="Helical" evidence="1">
    <location>
        <begin position="98"/>
        <end position="121"/>
    </location>
</feature>
<gene>
    <name evidence="2" type="ORF">QWF21_06055</name>
</gene>
<sequence length="176" mass="19273">MAKSSNNSSTKKLSGRSLAQAIKAQMGSEYHGVFPPYFAIAAMAFLAAMASSFLILLICGMVWFGESQLMMLAMTAVLFVVMSLMLKPIQGQASLTSITWLQGYAVVCTTAGLIWAAVSYFLLHSQLFTVLALLASLAGLVATLLFKTRGFKELVRYQIKVRRIMLDCTARNEKQL</sequence>
<dbReference type="Proteomes" id="UP001339167">
    <property type="component" value="Unassembled WGS sequence"/>
</dbReference>
<dbReference type="RefSeq" id="WP_330087148.1">
    <property type="nucleotide sequence ID" value="NZ_JAUGZK010000003.1"/>
</dbReference>
<name>A0ABU7JDN3_9GAMM</name>
<protein>
    <submittedName>
        <fullName evidence="2">Uncharacterized protein</fullName>
    </submittedName>
</protein>
<evidence type="ECO:0000313" key="2">
    <source>
        <dbReference type="EMBL" id="MEE2023803.1"/>
    </source>
</evidence>
<keyword evidence="1" id="KW-0472">Membrane</keyword>
<accession>A0ABU7JDN3</accession>
<proteinExistence type="predicted"/>
<dbReference type="EMBL" id="JAUGZK010000003">
    <property type="protein sequence ID" value="MEE2023803.1"/>
    <property type="molecule type" value="Genomic_DNA"/>
</dbReference>